<keyword evidence="3 5" id="KW-0378">Hydrolase</keyword>
<dbReference type="GO" id="GO:0004252">
    <property type="term" value="F:serine-type endopeptidase activity"/>
    <property type="evidence" value="ECO:0007669"/>
    <property type="project" value="UniProtKB-UniRule"/>
</dbReference>
<comment type="caution">
    <text evidence="9">The sequence shown here is derived from an EMBL/GenBank/DDBJ whole genome shotgun (WGS) entry which is preliminary data.</text>
</comment>
<accession>A0A934S5R1</accession>
<dbReference type="InterPro" id="IPR050131">
    <property type="entry name" value="Peptidase_S8_subtilisin-like"/>
</dbReference>
<feature type="active site" description="Charge relay system" evidence="5">
    <location>
        <position position="186"/>
    </location>
</feature>
<keyword evidence="4 5" id="KW-0720">Serine protease</keyword>
<dbReference type="PROSITE" id="PS00136">
    <property type="entry name" value="SUBTILASE_ASP"/>
    <property type="match status" value="1"/>
</dbReference>
<dbReference type="InterPro" id="IPR036852">
    <property type="entry name" value="Peptidase_S8/S53_dom_sf"/>
</dbReference>
<keyword evidence="10" id="KW-1185">Reference proteome</keyword>
<keyword evidence="7" id="KW-0732">Signal</keyword>
<feature type="domain" description="Peptidase S8/S53" evidence="8">
    <location>
        <begin position="177"/>
        <end position="417"/>
    </location>
</feature>
<dbReference type="SUPFAM" id="SSF52743">
    <property type="entry name" value="Subtilisin-like"/>
    <property type="match status" value="1"/>
</dbReference>
<gene>
    <name evidence="9" type="ORF">JIN85_14350</name>
</gene>
<dbReference type="PANTHER" id="PTHR43806:SF11">
    <property type="entry name" value="CEREVISIN-RELATED"/>
    <property type="match status" value="1"/>
</dbReference>
<sequence>MRLRNSLIFSGLALALLGGYFVAKSADTKLPKKKRDVADQNVRVRKATNWVDPAANYKTEERTEAFRSDDEAMEQGALVGQRALTFKDKESMEEFLKRASGHGLLVMGRIDALFTLRIGFLNYQNLQDALDGSEELSMIFPVTYPEDGAVAAQAGAVPFGAQLLSWLGINTDNSNWGAGVKIAILDTGVSQHPSFATQVIPTAFGDQPAIAGDVNGHGTAVASMIAGTDSRIPGVAPAATILSVAIADANGSSDSYTLAQGIIAAVDAGVNLINISMGSTGDSGVVRNAVAYAEQMGVLIVAAAGNNGSDSLSYPSANDGVISVGAVDANESHLAFSNSGDTLALSAPGYGINAAWTDGKAMSVSGTSFSSPIVTGLIAATMTSGTTAMTATQAYQTLIANVNEAGAPGYDAQIGAGIPNMGRVLNAGTPGIYDAAVASNWISSSANGTPQLQVTIQNRGTETLINTGLSVTSVGAPTNYTVTTLAPGAIQTFNLPIYGSTGTLRVDSTVNLSGGVTDVNRGNDRRLETLSVQSN</sequence>
<dbReference type="InterPro" id="IPR000209">
    <property type="entry name" value="Peptidase_S8/S53_dom"/>
</dbReference>
<dbReference type="Proteomes" id="UP000603141">
    <property type="component" value="Unassembled WGS sequence"/>
</dbReference>
<feature type="chain" id="PRO_5037151099" evidence="7">
    <location>
        <begin position="26"/>
        <end position="535"/>
    </location>
</feature>
<dbReference type="GO" id="GO:0006508">
    <property type="term" value="P:proteolysis"/>
    <property type="evidence" value="ECO:0007669"/>
    <property type="project" value="UniProtKB-KW"/>
</dbReference>
<dbReference type="Gene3D" id="3.40.50.200">
    <property type="entry name" value="Peptidase S8/S53 domain"/>
    <property type="match status" value="1"/>
</dbReference>
<reference evidence="9" key="1">
    <citation type="submission" date="2021-01" db="EMBL/GenBank/DDBJ databases">
        <title>Modified the classification status of verrucomicrobia.</title>
        <authorList>
            <person name="Feng X."/>
        </authorList>
    </citation>
    <scope>NUCLEOTIDE SEQUENCE</scope>
    <source>
        <strain evidence="9">KCTC 22041</strain>
    </source>
</reference>
<evidence type="ECO:0000256" key="7">
    <source>
        <dbReference type="SAM" id="SignalP"/>
    </source>
</evidence>
<dbReference type="EMBL" id="JAENIJ010000024">
    <property type="protein sequence ID" value="MBK1883600.1"/>
    <property type="molecule type" value="Genomic_DNA"/>
</dbReference>
<evidence type="ECO:0000259" key="8">
    <source>
        <dbReference type="Pfam" id="PF00082"/>
    </source>
</evidence>
<dbReference type="PRINTS" id="PR00723">
    <property type="entry name" value="SUBTILISIN"/>
</dbReference>
<name>A0A934S5R1_9BACT</name>
<evidence type="ECO:0000256" key="2">
    <source>
        <dbReference type="ARBA" id="ARBA00022670"/>
    </source>
</evidence>
<feature type="active site" description="Charge relay system" evidence="5">
    <location>
        <position position="368"/>
    </location>
</feature>
<feature type="active site" description="Charge relay system" evidence="5">
    <location>
        <position position="217"/>
    </location>
</feature>
<evidence type="ECO:0000313" key="10">
    <source>
        <dbReference type="Proteomes" id="UP000603141"/>
    </source>
</evidence>
<evidence type="ECO:0000256" key="4">
    <source>
        <dbReference type="ARBA" id="ARBA00022825"/>
    </source>
</evidence>
<protein>
    <submittedName>
        <fullName evidence="9">S8 family serine peptidase</fullName>
    </submittedName>
</protein>
<dbReference type="PANTHER" id="PTHR43806">
    <property type="entry name" value="PEPTIDASE S8"/>
    <property type="match status" value="1"/>
</dbReference>
<dbReference type="RefSeq" id="WP_200271907.1">
    <property type="nucleotide sequence ID" value="NZ_JAENIJ010000024.1"/>
</dbReference>
<keyword evidence="2 5" id="KW-0645">Protease</keyword>
<dbReference type="InterPro" id="IPR023828">
    <property type="entry name" value="Peptidase_S8_Ser-AS"/>
</dbReference>
<evidence type="ECO:0000256" key="5">
    <source>
        <dbReference type="PROSITE-ProRule" id="PRU01240"/>
    </source>
</evidence>
<dbReference type="InterPro" id="IPR022398">
    <property type="entry name" value="Peptidase_S8_His-AS"/>
</dbReference>
<feature type="signal peptide" evidence="7">
    <location>
        <begin position="1"/>
        <end position="25"/>
    </location>
</feature>
<dbReference type="PROSITE" id="PS00137">
    <property type="entry name" value="SUBTILASE_HIS"/>
    <property type="match status" value="1"/>
</dbReference>
<dbReference type="AlphaFoldDB" id="A0A934S5R1"/>
<dbReference type="InterPro" id="IPR015500">
    <property type="entry name" value="Peptidase_S8_subtilisin-rel"/>
</dbReference>
<dbReference type="PROSITE" id="PS00138">
    <property type="entry name" value="SUBTILASE_SER"/>
    <property type="match status" value="1"/>
</dbReference>
<organism evidence="9 10">
    <name type="scientific">Luteolibacter pohnpeiensis</name>
    <dbReference type="NCBI Taxonomy" id="454153"/>
    <lineage>
        <taxon>Bacteria</taxon>
        <taxon>Pseudomonadati</taxon>
        <taxon>Verrucomicrobiota</taxon>
        <taxon>Verrucomicrobiia</taxon>
        <taxon>Verrucomicrobiales</taxon>
        <taxon>Verrucomicrobiaceae</taxon>
        <taxon>Luteolibacter</taxon>
    </lineage>
</organism>
<evidence type="ECO:0000256" key="1">
    <source>
        <dbReference type="ARBA" id="ARBA00011073"/>
    </source>
</evidence>
<evidence type="ECO:0000256" key="6">
    <source>
        <dbReference type="RuleBase" id="RU003355"/>
    </source>
</evidence>
<dbReference type="PROSITE" id="PS51892">
    <property type="entry name" value="SUBTILASE"/>
    <property type="match status" value="1"/>
</dbReference>
<comment type="similarity">
    <text evidence="1 5 6">Belongs to the peptidase S8 family.</text>
</comment>
<dbReference type="Pfam" id="PF00082">
    <property type="entry name" value="Peptidase_S8"/>
    <property type="match status" value="1"/>
</dbReference>
<evidence type="ECO:0000256" key="3">
    <source>
        <dbReference type="ARBA" id="ARBA00022801"/>
    </source>
</evidence>
<proteinExistence type="inferred from homology"/>
<dbReference type="InterPro" id="IPR023827">
    <property type="entry name" value="Peptidase_S8_Asp-AS"/>
</dbReference>
<evidence type="ECO:0000313" key="9">
    <source>
        <dbReference type="EMBL" id="MBK1883600.1"/>
    </source>
</evidence>